<evidence type="ECO:0000313" key="2">
    <source>
        <dbReference type="EMBL" id="TWU45249.1"/>
    </source>
</evidence>
<keyword evidence="1" id="KW-0472">Membrane</keyword>
<dbReference type="Gene3D" id="2.40.50.870">
    <property type="entry name" value="Protein of unknown function (DUF3299)"/>
    <property type="match status" value="1"/>
</dbReference>
<feature type="transmembrane region" description="Helical" evidence="1">
    <location>
        <begin position="55"/>
        <end position="73"/>
    </location>
</feature>
<dbReference type="EMBL" id="SJPY01000001">
    <property type="protein sequence ID" value="TWU45249.1"/>
    <property type="molecule type" value="Genomic_DNA"/>
</dbReference>
<dbReference type="InterPro" id="IPR021727">
    <property type="entry name" value="DUF3299"/>
</dbReference>
<evidence type="ECO:0000313" key="3">
    <source>
        <dbReference type="Proteomes" id="UP000315471"/>
    </source>
</evidence>
<feature type="transmembrane region" description="Helical" evidence="1">
    <location>
        <begin position="29"/>
        <end position="49"/>
    </location>
</feature>
<protein>
    <recommendedName>
        <fullName evidence="4">DUF4190 domain-containing protein</fullName>
    </recommendedName>
</protein>
<organism evidence="2 3">
    <name type="scientific">Novipirellula aureliae</name>
    <dbReference type="NCBI Taxonomy" id="2527966"/>
    <lineage>
        <taxon>Bacteria</taxon>
        <taxon>Pseudomonadati</taxon>
        <taxon>Planctomycetota</taxon>
        <taxon>Planctomycetia</taxon>
        <taxon>Pirellulales</taxon>
        <taxon>Pirellulaceae</taxon>
        <taxon>Novipirellula</taxon>
    </lineage>
</organism>
<sequence length="234" mass="25804">MTMTAEPKMSTTELYMSTSDSSVDFPYRALSRAAIYSIFFFVLSLLGLIPLFAPMIVLALIGFGFALAGLRAIRRYPNEFSGIGIARFGIIANASLFVCALAMHTYIYMTEVPEGYTRVPFYELKQPDNAPDVPTEFAMEIDGENVFIKGYIHPSSGGGLLRQFILVPDLGTCCFGGQPRSTAMIEVTVTGGKSVEGGMTKRKLAGKFILNRVPQKKTDFDNIVFYRLKADQVQ</sequence>
<comment type="caution">
    <text evidence="2">The sequence shown here is derived from an EMBL/GenBank/DDBJ whole genome shotgun (WGS) entry which is preliminary data.</text>
</comment>
<dbReference type="AlphaFoldDB" id="A0A5C6EDE5"/>
<evidence type="ECO:0000256" key="1">
    <source>
        <dbReference type="SAM" id="Phobius"/>
    </source>
</evidence>
<gene>
    <name evidence="2" type="ORF">Q31b_04200</name>
</gene>
<keyword evidence="1" id="KW-0812">Transmembrane</keyword>
<keyword evidence="1" id="KW-1133">Transmembrane helix</keyword>
<keyword evidence="3" id="KW-1185">Reference proteome</keyword>
<dbReference type="Proteomes" id="UP000315471">
    <property type="component" value="Unassembled WGS sequence"/>
</dbReference>
<accession>A0A5C6EDE5</accession>
<dbReference type="Pfam" id="PF11736">
    <property type="entry name" value="DUF3299"/>
    <property type="match status" value="1"/>
</dbReference>
<name>A0A5C6EDE5_9BACT</name>
<proteinExistence type="predicted"/>
<reference evidence="2 3" key="1">
    <citation type="submission" date="2019-02" db="EMBL/GenBank/DDBJ databases">
        <title>Deep-cultivation of Planctomycetes and their phenomic and genomic characterization uncovers novel biology.</title>
        <authorList>
            <person name="Wiegand S."/>
            <person name="Jogler M."/>
            <person name="Boedeker C."/>
            <person name="Pinto D."/>
            <person name="Vollmers J."/>
            <person name="Rivas-Marin E."/>
            <person name="Kohn T."/>
            <person name="Peeters S.H."/>
            <person name="Heuer A."/>
            <person name="Rast P."/>
            <person name="Oberbeckmann S."/>
            <person name="Bunk B."/>
            <person name="Jeske O."/>
            <person name="Meyerdierks A."/>
            <person name="Storesund J.E."/>
            <person name="Kallscheuer N."/>
            <person name="Luecker S."/>
            <person name="Lage O.M."/>
            <person name="Pohl T."/>
            <person name="Merkel B.J."/>
            <person name="Hornburger P."/>
            <person name="Mueller R.-W."/>
            <person name="Bruemmer F."/>
            <person name="Labrenz M."/>
            <person name="Spormann A.M."/>
            <person name="Op Den Camp H."/>
            <person name="Overmann J."/>
            <person name="Amann R."/>
            <person name="Jetten M.S.M."/>
            <person name="Mascher T."/>
            <person name="Medema M.H."/>
            <person name="Devos D.P."/>
            <person name="Kaster A.-K."/>
            <person name="Ovreas L."/>
            <person name="Rohde M."/>
            <person name="Galperin M.Y."/>
            <person name="Jogler C."/>
        </authorList>
    </citation>
    <scope>NUCLEOTIDE SEQUENCE [LARGE SCALE GENOMIC DNA]</scope>
    <source>
        <strain evidence="2 3">Q31b</strain>
    </source>
</reference>
<evidence type="ECO:0008006" key="4">
    <source>
        <dbReference type="Google" id="ProtNLM"/>
    </source>
</evidence>
<feature type="transmembrane region" description="Helical" evidence="1">
    <location>
        <begin position="85"/>
        <end position="109"/>
    </location>
</feature>